<dbReference type="GO" id="GO:0051996">
    <property type="term" value="F:squalene synthase [NAD(P)H] activity"/>
    <property type="evidence" value="ECO:0007669"/>
    <property type="project" value="InterPro"/>
</dbReference>
<dbReference type="SFLD" id="SFLDG01212">
    <property type="entry name" value="Phytoene_synthase_like"/>
    <property type="match status" value="1"/>
</dbReference>
<dbReference type="GO" id="GO:0004311">
    <property type="term" value="F:geranylgeranyl diphosphate synthase activity"/>
    <property type="evidence" value="ECO:0007669"/>
    <property type="project" value="InterPro"/>
</dbReference>
<dbReference type="CDD" id="cd00683">
    <property type="entry name" value="Trans_IPPS_HH"/>
    <property type="match status" value="1"/>
</dbReference>
<dbReference type="NCBIfam" id="TIGR03464">
    <property type="entry name" value="HpnC"/>
    <property type="match status" value="1"/>
</dbReference>
<dbReference type="PANTHER" id="PTHR31480">
    <property type="entry name" value="BIFUNCTIONAL LYCOPENE CYCLASE/PHYTOENE SYNTHASE"/>
    <property type="match status" value="1"/>
</dbReference>
<dbReference type="AlphaFoldDB" id="A0A7X0AYZ8"/>
<sequence length="293" mass="32469">MTAANHRTGKGHQDENFPVASMIIRKDARAPVMAYYAFARVADDVSDSPILAPDMKLKLLDAMGASLRGERENEPEAVALRETLRARGLSDQHAQDLLTAFRRDVTQLRYSDWDDLMDYCRYSAMPVGRYVLDVHGESRDTWPASDALCAALQVINHLQDCGKDKRALDRVYIPLPLLIAGDLTPEVLLEPAAPPALRDIIHHLARRTDALLDQAEPLARQVKDLRLAIEVAIIQRLARRLVRLLLVRDPLSERVHLSKLETLSTAASATLSTLWRRVTNGGAGAGVPAGRKP</sequence>
<organism evidence="1 2">
    <name type="scientific">Nitrospirillum iridis</name>
    <dbReference type="NCBI Taxonomy" id="765888"/>
    <lineage>
        <taxon>Bacteria</taxon>
        <taxon>Pseudomonadati</taxon>
        <taxon>Pseudomonadota</taxon>
        <taxon>Alphaproteobacteria</taxon>
        <taxon>Rhodospirillales</taxon>
        <taxon>Azospirillaceae</taxon>
        <taxon>Nitrospirillum</taxon>
    </lineage>
</organism>
<dbReference type="InterPro" id="IPR044843">
    <property type="entry name" value="Trans_IPPS_bact-type"/>
</dbReference>
<dbReference type="InterPro" id="IPR002060">
    <property type="entry name" value="Squ/phyt_synthse"/>
</dbReference>
<evidence type="ECO:0000313" key="2">
    <source>
        <dbReference type="Proteomes" id="UP000539175"/>
    </source>
</evidence>
<accession>A0A7X0AYZ8</accession>
<dbReference type="Gene3D" id="1.10.600.10">
    <property type="entry name" value="Farnesyl Diphosphate Synthase"/>
    <property type="match status" value="1"/>
</dbReference>
<dbReference type="InterPro" id="IPR033904">
    <property type="entry name" value="Trans_IPPS_HH"/>
</dbReference>
<name>A0A7X0AYZ8_9PROT</name>
<dbReference type="SFLD" id="SFLDG01018">
    <property type="entry name" value="Squalene/Phytoene_Synthase_Lik"/>
    <property type="match status" value="1"/>
</dbReference>
<dbReference type="Pfam" id="PF00494">
    <property type="entry name" value="SQS_PSY"/>
    <property type="match status" value="1"/>
</dbReference>
<dbReference type="RefSeq" id="WP_184802474.1">
    <property type="nucleotide sequence ID" value="NZ_JACIIZ010000009.1"/>
</dbReference>
<evidence type="ECO:0000313" key="1">
    <source>
        <dbReference type="EMBL" id="MBB6252738.1"/>
    </source>
</evidence>
<dbReference type="GO" id="GO:0016114">
    <property type="term" value="P:terpenoid biosynthetic process"/>
    <property type="evidence" value="ECO:0007669"/>
    <property type="project" value="UniProtKB-ARBA"/>
</dbReference>
<dbReference type="EMBL" id="JACIIZ010000009">
    <property type="protein sequence ID" value="MBB6252738.1"/>
    <property type="molecule type" value="Genomic_DNA"/>
</dbReference>
<proteinExistence type="predicted"/>
<dbReference type="InterPro" id="IPR008949">
    <property type="entry name" value="Isoprenoid_synthase_dom_sf"/>
</dbReference>
<comment type="caution">
    <text evidence="1">The sequence shown here is derived from an EMBL/GenBank/DDBJ whole genome shotgun (WGS) entry which is preliminary data.</text>
</comment>
<keyword evidence="2" id="KW-1185">Reference proteome</keyword>
<gene>
    <name evidence="1" type="ORF">FHS74_003306</name>
</gene>
<dbReference type="SUPFAM" id="SSF48576">
    <property type="entry name" value="Terpenoid synthases"/>
    <property type="match status" value="1"/>
</dbReference>
<dbReference type="SFLD" id="SFLDS00005">
    <property type="entry name" value="Isoprenoid_Synthase_Type_I"/>
    <property type="match status" value="1"/>
</dbReference>
<dbReference type="Proteomes" id="UP000539175">
    <property type="component" value="Unassembled WGS sequence"/>
</dbReference>
<protein>
    <submittedName>
        <fullName evidence="1">Squalene synthase HpnC</fullName>
    </submittedName>
</protein>
<dbReference type="InterPro" id="IPR017827">
    <property type="entry name" value="HSQ_synthase_HpnC"/>
</dbReference>
<reference evidence="1 2" key="1">
    <citation type="submission" date="2020-08" db="EMBL/GenBank/DDBJ databases">
        <title>Genomic Encyclopedia of Type Strains, Phase IV (KMG-IV): sequencing the most valuable type-strain genomes for metagenomic binning, comparative biology and taxonomic classification.</title>
        <authorList>
            <person name="Goeker M."/>
        </authorList>
    </citation>
    <scope>NUCLEOTIDE SEQUENCE [LARGE SCALE GENOMIC DNA]</scope>
    <source>
        <strain evidence="1 2">DSM 22198</strain>
    </source>
</reference>